<dbReference type="Proteomes" id="UP001218188">
    <property type="component" value="Unassembled WGS sequence"/>
</dbReference>
<name>A0AAD6X536_9AGAR</name>
<keyword evidence="2" id="KW-1185">Reference proteome</keyword>
<evidence type="ECO:0000313" key="2">
    <source>
        <dbReference type="Proteomes" id="UP001218188"/>
    </source>
</evidence>
<reference evidence="1" key="1">
    <citation type="submission" date="2023-03" db="EMBL/GenBank/DDBJ databases">
        <title>Massive genome expansion in bonnet fungi (Mycena s.s.) driven by repeated elements and novel gene families across ecological guilds.</title>
        <authorList>
            <consortium name="Lawrence Berkeley National Laboratory"/>
            <person name="Harder C.B."/>
            <person name="Miyauchi S."/>
            <person name="Viragh M."/>
            <person name="Kuo A."/>
            <person name="Thoen E."/>
            <person name="Andreopoulos B."/>
            <person name="Lu D."/>
            <person name="Skrede I."/>
            <person name="Drula E."/>
            <person name="Henrissat B."/>
            <person name="Morin E."/>
            <person name="Kohler A."/>
            <person name="Barry K."/>
            <person name="LaButti K."/>
            <person name="Morin E."/>
            <person name="Salamov A."/>
            <person name="Lipzen A."/>
            <person name="Mereny Z."/>
            <person name="Hegedus B."/>
            <person name="Baldrian P."/>
            <person name="Stursova M."/>
            <person name="Weitz H."/>
            <person name="Taylor A."/>
            <person name="Grigoriev I.V."/>
            <person name="Nagy L.G."/>
            <person name="Martin F."/>
            <person name="Kauserud H."/>
        </authorList>
    </citation>
    <scope>NUCLEOTIDE SEQUENCE</scope>
    <source>
        <strain evidence="1">CBHHK200</strain>
    </source>
</reference>
<protein>
    <submittedName>
        <fullName evidence="1">Uncharacterized protein</fullName>
    </submittedName>
</protein>
<organism evidence="1 2">
    <name type="scientific">Mycena alexandri</name>
    <dbReference type="NCBI Taxonomy" id="1745969"/>
    <lineage>
        <taxon>Eukaryota</taxon>
        <taxon>Fungi</taxon>
        <taxon>Dikarya</taxon>
        <taxon>Basidiomycota</taxon>
        <taxon>Agaricomycotina</taxon>
        <taxon>Agaricomycetes</taxon>
        <taxon>Agaricomycetidae</taxon>
        <taxon>Agaricales</taxon>
        <taxon>Marasmiineae</taxon>
        <taxon>Mycenaceae</taxon>
        <taxon>Mycena</taxon>
    </lineage>
</organism>
<comment type="caution">
    <text evidence="1">The sequence shown here is derived from an EMBL/GenBank/DDBJ whole genome shotgun (WGS) entry which is preliminary data.</text>
</comment>
<sequence length="375" mass="41505">MGTARASETQRGPLLTTSARRYREREEVSVACFHGCTAKIHGGNESADREIPYKSEFYGLFRTPLAAMNQFYKAQDAASCLEAEAGAVRSAMASQRTETSQHLADLNVEDAMVVECGTGRKSWRICVPNPDDGIADEVVFAVQGIITRSNLVPTNVQHMDHRRALRLTQHIEITGFETGVFEESMTRLEVAQDIFAQHFSGHPVSRLATPIGRTGHVLGASNRIFTLKVDTPTEQGSEFQPGMDPLGSLERLKSEELIHGPENVVRYYKRTRDQSTGKTSYDTSFPGIFRPGDIAEMHASLIAIRTGDKKIKITCRLHAVTLLDNSYTKAATIDKIMHKSRPTSATQVRRRGIYEMYAAGRSRRTICSANPVGAE</sequence>
<accession>A0AAD6X536</accession>
<proteinExistence type="predicted"/>
<dbReference type="EMBL" id="JARJCM010000027">
    <property type="protein sequence ID" value="KAJ7039398.1"/>
    <property type="molecule type" value="Genomic_DNA"/>
</dbReference>
<gene>
    <name evidence="1" type="ORF">C8F04DRAFT_1255103</name>
</gene>
<evidence type="ECO:0000313" key="1">
    <source>
        <dbReference type="EMBL" id="KAJ7039398.1"/>
    </source>
</evidence>
<dbReference type="AlphaFoldDB" id="A0AAD6X536"/>